<evidence type="ECO:0000313" key="4">
    <source>
        <dbReference type="Proteomes" id="UP000077013"/>
    </source>
</evidence>
<accession>A0A167J7G3</accession>
<proteinExistence type="predicted"/>
<name>A0A167J7G3_9FLAO</name>
<dbReference type="CDD" id="cd02966">
    <property type="entry name" value="TlpA_like_family"/>
    <property type="match status" value="1"/>
</dbReference>
<evidence type="ECO:0000313" key="3">
    <source>
        <dbReference type="EMBL" id="OAB80397.1"/>
    </source>
</evidence>
<sequence length="444" mass="50833">MFKKLLLLSILLPFTSVAQKTIKGNFAVDNGYKFGILYRIAPDNVFYLADSNVTPEGDFKLTLEDDIVPGMYRLVYNLPQDQHFFDFLLDGKEDVAFNFSADKNVTFITSEANKVYTTYRNQLNEYETSWEELFASEEVKNKELSKFLKERTKWYNETLKQSEGTAAAPFIKATQPLLTEKFTTKEAYLSEAKEAYFSNFNFRDATLQNSGIPLEQSLKYIFNFVDEADLKASYNKNIDALAKVIQPAEITYQKHLLTSIWDFMVVNELPDEANYLAENYLIPIAKTSTDPALANELELYRNLSLGAVAPDFSWTEDINGKTVSKTLRTLDEADNYIIVFWSALCSHCLSEVPKLHKEMATQPEGTFKVIAVGIEDEKYDWQNTILEMPDFAHVLGLGKWENEIGNKYDVSSTPTYFVLDKDKKIVAKPETYETLLEVIDQVKM</sequence>
<dbReference type="InterPro" id="IPR036249">
    <property type="entry name" value="Thioredoxin-like_sf"/>
</dbReference>
<dbReference type="EMBL" id="LRXL01000026">
    <property type="protein sequence ID" value="OAB80397.1"/>
    <property type="molecule type" value="Genomic_DNA"/>
</dbReference>
<dbReference type="STRING" id="1763537.ULVI_06590"/>
<keyword evidence="4" id="KW-1185">Reference proteome</keyword>
<protein>
    <recommendedName>
        <fullName evidence="2">Thioredoxin domain-containing protein</fullName>
    </recommendedName>
</protein>
<dbReference type="Gene3D" id="3.40.30.10">
    <property type="entry name" value="Glutaredoxin"/>
    <property type="match status" value="1"/>
</dbReference>
<reference evidence="3 4" key="1">
    <citation type="submission" date="2016-02" db="EMBL/GenBank/DDBJ databases">
        <title>Ulvibacter sp. LPB0005, isolated from Thais luteostoma.</title>
        <authorList>
            <person name="Shin S.-K."/>
            <person name="Yi H."/>
        </authorList>
    </citation>
    <scope>NUCLEOTIDE SEQUENCE [LARGE SCALE GENOMIC DNA]</scope>
    <source>
        <strain evidence="3 4">LPB0005</strain>
    </source>
</reference>
<comment type="caution">
    <text evidence="3">The sequence shown here is derived from an EMBL/GenBank/DDBJ whole genome shotgun (WGS) entry which is preliminary data.</text>
</comment>
<dbReference type="InterPro" id="IPR050553">
    <property type="entry name" value="Thioredoxin_ResA/DsbE_sf"/>
</dbReference>
<dbReference type="PANTHER" id="PTHR42852:SF17">
    <property type="entry name" value="THIOREDOXIN-LIKE PROTEIN HI_1115"/>
    <property type="match status" value="1"/>
</dbReference>
<feature type="chain" id="PRO_5007888671" description="Thioredoxin domain-containing protein" evidence="1">
    <location>
        <begin position="19"/>
        <end position="444"/>
    </location>
</feature>
<feature type="domain" description="Thioredoxin" evidence="2">
    <location>
        <begin position="303"/>
        <end position="444"/>
    </location>
</feature>
<feature type="signal peptide" evidence="1">
    <location>
        <begin position="1"/>
        <end position="18"/>
    </location>
</feature>
<evidence type="ECO:0000256" key="1">
    <source>
        <dbReference type="SAM" id="SignalP"/>
    </source>
</evidence>
<organism evidence="3 4">
    <name type="scientific">Cochleicola gelatinilyticus</name>
    <dbReference type="NCBI Taxonomy" id="1763537"/>
    <lineage>
        <taxon>Bacteria</taxon>
        <taxon>Pseudomonadati</taxon>
        <taxon>Bacteroidota</taxon>
        <taxon>Flavobacteriia</taxon>
        <taxon>Flavobacteriales</taxon>
        <taxon>Flavobacteriaceae</taxon>
        <taxon>Cochleicola</taxon>
    </lineage>
</organism>
<dbReference type="InterPro" id="IPR012336">
    <property type="entry name" value="Thioredoxin-like_fold"/>
</dbReference>
<evidence type="ECO:0000259" key="2">
    <source>
        <dbReference type="PROSITE" id="PS51352"/>
    </source>
</evidence>
<keyword evidence="1" id="KW-0732">Signal</keyword>
<dbReference type="Proteomes" id="UP000077013">
    <property type="component" value="Unassembled WGS sequence"/>
</dbReference>
<dbReference type="AlphaFoldDB" id="A0A167J7G3"/>
<gene>
    <name evidence="3" type="ORF">ULVI_06590</name>
</gene>
<dbReference type="SUPFAM" id="SSF52833">
    <property type="entry name" value="Thioredoxin-like"/>
    <property type="match status" value="1"/>
</dbReference>
<dbReference type="OrthoDB" id="6399635at2"/>
<dbReference type="PROSITE" id="PS51352">
    <property type="entry name" value="THIOREDOXIN_2"/>
    <property type="match status" value="1"/>
</dbReference>
<dbReference type="PANTHER" id="PTHR42852">
    <property type="entry name" value="THIOL:DISULFIDE INTERCHANGE PROTEIN DSBE"/>
    <property type="match status" value="1"/>
</dbReference>
<dbReference type="InterPro" id="IPR013766">
    <property type="entry name" value="Thioredoxin_domain"/>
</dbReference>
<dbReference type="RefSeq" id="WP_068590938.1">
    <property type="nucleotide sequence ID" value="NZ_LRXL01000026.1"/>
</dbReference>
<dbReference type="Pfam" id="PF13905">
    <property type="entry name" value="Thioredoxin_8"/>
    <property type="match status" value="1"/>
</dbReference>